<organism evidence="1 2">
    <name type="scientific">Smallanthus sonchifolius</name>
    <dbReference type="NCBI Taxonomy" id="185202"/>
    <lineage>
        <taxon>Eukaryota</taxon>
        <taxon>Viridiplantae</taxon>
        <taxon>Streptophyta</taxon>
        <taxon>Embryophyta</taxon>
        <taxon>Tracheophyta</taxon>
        <taxon>Spermatophyta</taxon>
        <taxon>Magnoliopsida</taxon>
        <taxon>eudicotyledons</taxon>
        <taxon>Gunneridae</taxon>
        <taxon>Pentapetalae</taxon>
        <taxon>asterids</taxon>
        <taxon>campanulids</taxon>
        <taxon>Asterales</taxon>
        <taxon>Asteraceae</taxon>
        <taxon>Asteroideae</taxon>
        <taxon>Heliantheae alliance</taxon>
        <taxon>Millerieae</taxon>
        <taxon>Smallanthus</taxon>
    </lineage>
</organism>
<dbReference type="EMBL" id="CM042037">
    <property type="protein sequence ID" value="KAI3743530.1"/>
    <property type="molecule type" value="Genomic_DNA"/>
</dbReference>
<reference evidence="2" key="1">
    <citation type="journal article" date="2022" name="Mol. Ecol. Resour.">
        <title>The genomes of chicory, endive, great burdock and yacon provide insights into Asteraceae palaeo-polyploidization history and plant inulin production.</title>
        <authorList>
            <person name="Fan W."/>
            <person name="Wang S."/>
            <person name="Wang H."/>
            <person name="Wang A."/>
            <person name="Jiang F."/>
            <person name="Liu H."/>
            <person name="Zhao H."/>
            <person name="Xu D."/>
            <person name="Zhang Y."/>
        </authorList>
    </citation>
    <scope>NUCLEOTIDE SEQUENCE [LARGE SCALE GENOMIC DNA]</scope>
    <source>
        <strain evidence="2">cv. Yunnan</strain>
    </source>
</reference>
<accession>A0ACB9DAN1</accession>
<evidence type="ECO:0000313" key="2">
    <source>
        <dbReference type="Proteomes" id="UP001056120"/>
    </source>
</evidence>
<name>A0ACB9DAN1_9ASTR</name>
<protein>
    <submittedName>
        <fullName evidence="1">Uncharacterized protein</fullName>
    </submittedName>
</protein>
<gene>
    <name evidence="1" type="ORF">L1987_61240</name>
</gene>
<reference evidence="1 2" key="2">
    <citation type="journal article" date="2022" name="Mol. Ecol. Resour.">
        <title>The genomes of chicory, endive, great burdock and yacon provide insights into Asteraceae paleo-polyploidization history and plant inulin production.</title>
        <authorList>
            <person name="Fan W."/>
            <person name="Wang S."/>
            <person name="Wang H."/>
            <person name="Wang A."/>
            <person name="Jiang F."/>
            <person name="Liu H."/>
            <person name="Zhao H."/>
            <person name="Xu D."/>
            <person name="Zhang Y."/>
        </authorList>
    </citation>
    <scope>NUCLEOTIDE SEQUENCE [LARGE SCALE GENOMIC DNA]</scope>
    <source>
        <strain evidence="2">cv. Yunnan</strain>
        <tissue evidence="1">Leaves</tissue>
    </source>
</reference>
<evidence type="ECO:0000313" key="1">
    <source>
        <dbReference type="EMBL" id="KAI3743530.1"/>
    </source>
</evidence>
<sequence>MSVFVNMSIRVGFKGRIGILAWEVQTLILLILITVKVGVFAKNWCIFFFTGNTTVSRKWELNEDVNGAVEGRDSQRDQKEH</sequence>
<keyword evidence="2" id="KW-1185">Reference proteome</keyword>
<comment type="caution">
    <text evidence="1">The sequence shown here is derived from an EMBL/GenBank/DDBJ whole genome shotgun (WGS) entry which is preliminary data.</text>
</comment>
<proteinExistence type="predicted"/>
<dbReference type="Proteomes" id="UP001056120">
    <property type="component" value="Linkage Group LG20"/>
</dbReference>